<evidence type="ECO:0000256" key="2">
    <source>
        <dbReference type="ARBA" id="ARBA00022801"/>
    </source>
</evidence>
<name>A0A3G6IRL8_9CORY</name>
<dbReference type="KEGG" id="cpso:CPPEL_00420"/>
<comment type="similarity">
    <text evidence="1">Belongs to the low molecular weight phosphotyrosine protein phosphatase family.</text>
</comment>
<reference evidence="6 7" key="1">
    <citation type="submission" date="2018-11" db="EMBL/GenBank/DDBJ databases">
        <authorList>
            <person name="Kleinhagauer T."/>
            <person name="Glaeser S.P."/>
            <person name="Spergser J."/>
            <person name="Ruckert C."/>
            <person name="Kaempfer P."/>
            <person name="Busse H.-J."/>
        </authorList>
    </citation>
    <scope>NUCLEOTIDE SEQUENCE [LARGE SCALE GENOMIC DNA]</scope>
    <source>
        <strain evidence="6 7">812CH</strain>
    </source>
</reference>
<evidence type="ECO:0000256" key="4">
    <source>
        <dbReference type="PIRSR" id="PIRSR617867-1"/>
    </source>
</evidence>
<dbReference type="AlphaFoldDB" id="A0A3G6IRL8"/>
<keyword evidence="7" id="KW-1185">Reference proteome</keyword>
<gene>
    <name evidence="6" type="primary">etp</name>
    <name evidence="6" type="ORF">CPPEL_00420</name>
</gene>
<keyword evidence="2 6" id="KW-0378">Hydrolase</keyword>
<dbReference type="RefSeq" id="WP_123959101.1">
    <property type="nucleotide sequence ID" value="NZ_CP033898.1"/>
</dbReference>
<dbReference type="PANTHER" id="PTHR11717:SF31">
    <property type="entry name" value="LOW MOLECULAR WEIGHT PROTEIN-TYROSINE-PHOSPHATASE ETP-RELATED"/>
    <property type="match status" value="1"/>
</dbReference>
<dbReference type="EC" id="3.1.3.48" evidence="6"/>
<dbReference type="Pfam" id="PF01451">
    <property type="entry name" value="LMWPc"/>
    <property type="match status" value="1"/>
</dbReference>
<evidence type="ECO:0000256" key="3">
    <source>
        <dbReference type="ARBA" id="ARBA00022912"/>
    </source>
</evidence>
<dbReference type="InterPro" id="IPR023485">
    <property type="entry name" value="Ptyr_pPase"/>
</dbReference>
<feature type="domain" description="Phosphotyrosine protein phosphatase I" evidence="5">
    <location>
        <begin position="2"/>
        <end position="158"/>
    </location>
</feature>
<dbReference type="InterPro" id="IPR036196">
    <property type="entry name" value="Ptyr_pPase_sf"/>
</dbReference>
<dbReference type="PRINTS" id="PR00719">
    <property type="entry name" value="LMWPTPASE"/>
</dbReference>
<dbReference type="OrthoDB" id="9784339at2"/>
<dbReference type="SUPFAM" id="SSF52788">
    <property type="entry name" value="Phosphotyrosine protein phosphatases I"/>
    <property type="match status" value="1"/>
</dbReference>
<evidence type="ECO:0000313" key="7">
    <source>
        <dbReference type="Proteomes" id="UP000271426"/>
    </source>
</evidence>
<dbReference type="PANTHER" id="PTHR11717">
    <property type="entry name" value="LOW MOLECULAR WEIGHT PROTEIN TYROSINE PHOSPHATASE"/>
    <property type="match status" value="1"/>
</dbReference>
<feature type="active site" description="Nucleophile" evidence="4">
    <location>
        <position position="8"/>
    </location>
</feature>
<protein>
    <submittedName>
        <fullName evidence="6">Low molecular weight protein-tyrosine-phosphatase etp</fullName>
        <ecNumber evidence="6">3.1.3.48</ecNumber>
    </submittedName>
</protein>
<proteinExistence type="inferred from homology"/>
<evidence type="ECO:0000259" key="5">
    <source>
        <dbReference type="SMART" id="SM00226"/>
    </source>
</evidence>
<dbReference type="Gene3D" id="3.40.50.2300">
    <property type="match status" value="1"/>
</dbReference>
<dbReference type="SMART" id="SM00226">
    <property type="entry name" value="LMWPc"/>
    <property type="match status" value="1"/>
</dbReference>
<organism evidence="6 7">
    <name type="scientific">Corynebacterium pseudopelargi</name>
    <dbReference type="NCBI Taxonomy" id="2080757"/>
    <lineage>
        <taxon>Bacteria</taxon>
        <taxon>Bacillati</taxon>
        <taxon>Actinomycetota</taxon>
        <taxon>Actinomycetes</taxon>
        <taxon>Mycobacteriales</taxon>
        <taxon>Corynebacteriaceae</taxon>
        <taxon>Corynebacterium</taxon>
    </lineage>
</organism>
<accession>A0A3G6IRL8</accession>
<dbReference type="EMBL" id="CP033898">
    <property type="protein sequence ID" value="AZA08235.1"/>
    <property type="molecule type" value="Genomic_DNA"/>
</dbReference>
<dbReference type="GO" id="GO:0004725">
    <property type="term" value="F:protein tyrosine phosphatase activity"/>
    <property type="evidence" value="ECO:0007669"/>
    <property type="project" value="UniProtKB-EC"/>
</dbReference>
<evidence type="ECO:0000313" key="6">
    <source>
        <dbReference type="EMBL" id="AZA08235.1"/>
    </source>
</evidence>
<dbReference type="InterPro" id="IPR050438">
    <property type="entry name" value="LMW_PTPase"/>
</dbReference>
<dbReference type="InterPro" id="IPR017867">
    <property type="entry name" value="Tyr_phospatase_low_mol_wt"/>
</dbReference>
<feature type="active site" evidence="4">
    <location>
        <position position="14"/>
    </location>
</feature>
<evidence type="ECO:0000256" key="1">
    <source>
        <dbReference type="ARBA" id="ARBA00011063"/>
    </source>
</evidence>
<dbReference type="Proteomes" id="UP000271426">
    <property type="component" value="Chromosome"/>
</dbReference>
<keyword evidence="3" id="KW-0904">Protein phosphatase</keyword>
<sequence length="161" mass="17074">MSSVLFICTANICRSPLAEALWQARGFEASSAGIAARNGMPMHEYSALVLEEQGIAAKDFSSTLVTPVQIANATVVLCMEAAQRSKVLAMSPAAMSKTFTLGEYAAILQDHPGVSTRDAHRQRRGYQAPDVADPIGGTVEDFRTCADTIGALLDIIEANAT</sequence>